<name>A0A154PPN3_DUFNO</name>
<organism evidence="1 2">
    <name type="scientific">Dufourea novaeangliae</name>
    <name type="common">Sweat bee</name>
    <dbReference type="NCBI Taxonomy" id="178035"/>
    <lineage>
        <taxon>Eukaryota</taxon>
        <taxon>Metazoa</taxon>
        <taxon>Ecdysozoa</taxon>
        <taxon>Arthropoda</taxon>
        <taxon>Hexapoda</taxon>
        <taxon>Insecta</taxon>
        <taxon>Pterygota</taxon>
        <taxon>Neoptera</taxon>
        <taxon>Endopterygota</taxon>
        <taxon>Hymenoptera</taxon>
        <taxon>Apocrita</taxon>
        <taxon>Aculeata</taxon>
        <taxon>Apoidea</taxon>
        <taxon>Anthophila</taxon>
        <taxon>Halictidae</taxon>
        <taxon>Rophitinae</taxon>
        <taxon>Dufourea</taxon>
    </lineage>
</organism>
<dbReference type="AlphaFoldDB" id="A0A154PPN3"/>
<reference evidence="1 2" key="1">
    <citation type="submission" date="2015-07" db="EMBL/GenBank/DDBJ databases">
        <title>The genome of Dufourea novaeangliae.</title>
        <authorList>
            <person name="Pan H."/>
            <person name="Kapheim K."/>
        </authorList>
    </citation>
    <scope>NUCLEOTIDE SEQUENCE [LARGE SCALE GENOMIC DNA]</scope>
    <source>
        <strain evidence="1">0120121106</strain>
        <tissue evidence="1">Whole body</tissue>
    </source>
</reference>
<dbReference type="Proteomes" id="UP000076502">
    <property type="component" value="Unassembled WGS sequence"/>
</dbReference>
<evidence type="ECO:0000313" key="1">
    <source>
        <dbReference type="EMBL" id="KZC13829.1"/>
    </source>
</evidence>
<sequence length="63" mass="7045">MIAIVTRHHEVCEKSNETDNVEICFANFSRNQHYPLRNSYLGKYTSGSSVGSLQLELLSVGLS</sequence>
<proteinExistence type="predicted"/>
<keyword evidence="2" id="KW-1185">Reference proteome</keyword>
<gene>
    <name evidence="1" type="ORF">WN55_05733</name>
</gene>
<accession>A0A154PPN3</accession>
<protein>
    <submittedName>
        <fullName evidence="1">Uncharacterized protein</fullName>
    </submittedName>
</protein>
<evidence type="ECO:0000313" key="2">
    <source>
        <dbReference type="Proteomes" id="UP000076502"/>
    </source>
</evidence>
<dbReference type="EMBL" id="KQ435012">
    <property type="protein sequence ID" value="KZC13829.1"/>
    <property type="molecule type" value="Genomic_DNA"/>
</dbReference>